<comment type="caution">
    <text evidence="2">The sequence shown here is derived from an EMBL/GenBank/DDBJ whole genome shotgun (WGS) entry which is preliminary data.</text>
</comment>
<sequence length="134" mass="14920">MLKNKGSWIVFSVIIANFVLGFEFNYYRFDWFDTSLHFLGGLGVYLILYSYFKNSLAGLPWIKKTILLVGATALVGVIWELAEYSFTAIPAILPLPWDGLSFIGDLPDTLADLSLDIFGALLGSILHSLGQRKP</sequence>
<protein>
    <recommendedName>
        <fullName evidence="4">DUF2238 domain-containing protein</fullName>
    </recommendedName>
</protein>
<keyword evidence="1" id="KW-0812">Transmembrane</keyword>
<feature type="transmembrane region" description="Helical" evidence="1">
    <location>
        <begin position="66"/>
        <end position="93"/>
    </location>
</feature>
<evidence type="ECO:0000256" key="1">
    <source>
        <dbReference type="SAM" id="Phobius"/>
    </source>
</evidence>
<feature type="transmembrane region" description="Helical" evidence="1">
    <location>
        <begin position="7"/>
        <end position="29"/>
    </location>
</feature>
<keyword evidence="1" id="KW-1133">Transmembrane helix</keyword>
<evidence type="ECO:0008006" key="4">
    <source>
        <dbReference type="Google" id="ProtNLM"/>
    </source>
</evidence>
<reference evidence="2 3" key="1">
    <citation type="journal article" date="2016" name="Nat. Commun.">
        <title>Thousands of microbial genomes shed light on interconnected biogeochemical processes in an aquifer system.</title>
        <authorList>
            <person name="Anantharaman K."/>
            <person name="Brown C.T."/>
            <person name="Hug L.A."/>
            <person name="Sharon I."/>
            <person name="Castelle C.J."/>
            <person name="Probst A.J."/>
            <person name="Thomas B.C."/>
            <person name="Singh A."/>
            <person name="Wilkins M.J."/>
            <person name="Karaoz U."/>
            <person name="Brodie E.L."/>
            <person name="Williams K.H."/>
            <person name="Hubbard S.S."/>
            <person name="Banfield J.F."/>
        </authorList>
    </citation>
    <scope>NUCLEOTIDE SEQUENCE [LARGE SCALE GENOMIC DNA]</scope>
</reference>
<dbReference type="Proteomes" id="UP000178197">
    <property type="component" value="Unassembled WGS sequence"/>
</dbReference>
<dbReference type="EMBL" id="MGJT01000026">
    <property type="protein sequence ID" value="OGN11885.1"/>
    <property type="molecule type" value="Genomic_DNA"/>
</dbReference>
<dbReference type="Pfam" id="PF09997">
    <property type="entry name" value="DUF2238"/>
    <property type="match status" value="1"/>
</dbReference>
<evidence type="ECO:0000313" key="3">
    <source>
        <dbReference type="Proteomes" id="UP000178197"/>
    </source>
</evidence>
<dbReference type="InterPro" id="IPR014509">
    <property type="entry name" value="YjdF-like"/>
</dbReference>
<proteinExistence type="predicted"/>
<evidence type="ECO:0000313" key="2">
    <source>
        <dbReference type="EMBL" id="OGN11885.1"/>
    </source>
</evidence>
<name>A0A1F8FFA2_9BACT</name>
<feature type="transmembrane region" description="Helical" evidence="1">
    <location>
        <begin position="35"/>
        <end position="54"/>
    </location>
</feature>
<gene>
    <name evidence="2" type="ORF">A3C71_00075</name>
</gene>
<organism evidence="2 3">
    <name type="scientific">Candidatus Yanofskybacteria bacterium RIFCSPHIGHO2_02_FULL_43_15c</name>
    <dbReference type="NCBI Taxonomy" id="1802679"/>
    <lineage>
        <taxon>Bacteria</taxon>
        <taxon>Candidatus Yanofskyibacteriota</taxon>
    </lineage>
</organism>
<dbReference type="AlphaFoldDB" id="A0A1F8FFA2"/>
<keyword evidence="1" id="KW-0472">Membrane</keyword>
<accession>A0A1F8FFA2</accession>